<dbReference type="Pfam" id="PF20680">
    <property type="entry name" value="DUF6817"/>
    <property type="match status" value="1"/>
</dbReference>
<dbReference type="SUPFAM" id="SSF53474">
    <property type="entry name" value="alpha/beta-Hydrolases"/>
    <property type="match status" value="1"/>
</dbReference>
<dbReference type="EMBL" id="CP011112">
    <property type="protein sequence ID" value="AKU18158.1"/>
    <property type="molecule type" value="Genomic_DNA"/>
</dbReference>
<dbReference type="Gene3D" id="3.40.50.1820">
    <property type="entry name" value="alpha/beta hydrolase"/>
    <property type="match status" value="2"/>
</dbReference>
<organism evidence="3 4">
    <name type="scientific">Luteipulveratus mongoliensis</name>
    <dbReference type="NCBI Taxonomy" id="571913"/>
    <lineage>
        <taxon>Bacteria</taxon>
        <taxon>Bacillati</taxon>
        <taxon>Actinomycetota</taxon>
        <taxon>Actinomycetes</taxon>
        <taxon>Micrococcales</taxon>
        <taxon>Dermacoccaceae</taxon>
        <taxon>Luteipulveratus</taxon>
    </lineage>
</organism>
<evidence type="ECO:0000313" key="3">
    <source>
        <dbReference type="EMBL" id="AKU18158.1"/>
    </source>
</evidence>
<dbReference type="InterPro" id="IPR029058">
    <property type="entry name" value="AB_hydrolase_fold"/>
</dbReference>
<dbReference type="Proteomes" id="UP000066480">
    <property type="component" value="Chromosome"/>
</dbReference>
<sequence length="403" mass="42953">MTELVLRGPDATLVGTVTGSGPPAVLLHAGGERRRVWEPVARTLEGAGFASIAYDQRGHGDSDGHGADELPSYASDVVRIVETADAAPVLVGASLGGLAAILALQDAGLEARVAGLVLVDVVPDPPPDSTRRFLQDTAGTLAQRRLVPDILDRSATLRAITGGLRLPVLLVRGGGTSPLTDADVERFVELVPHARLATVERSGHLIARDAPVELAGHLIEHLQDAQVRRRRIQRFLDDAHAADTAHPGGTLLAHLHRTGDTLERWSAPAWVVDAARVHAAYGTDGFPHPMPGADPQLLTAVVGARSEQLVARYGSCSRRESYPTFLTDAPVLVDRRTGRKTPLDAIDLRAFVELTAANEIDVFTHSPELAAAHGADVAALFRRWLPLFGDSARTAVEKWARAT</sequence>
<dbReference type="OrthoDB" id="9785847at2"/>
<gene>
    <name evidence="3" type="ORF">VV02_23705</name>
</gene>
<dbReference type="PANTHER" id="PTHR43194:SF2">
    <property type="entry name" value="PEROXISOMAL MEMBRANE PROTEIN LPX1"/>
    <property type="match status" value="1"/>
</dbReference>
<accession>A0A0K1JNI3</accession>
<name>A0A0K1JNI3_9MICO</name>
<feature type="domain" description="AB hydrolase-1" evidence="1">
    <location>
        <begin position="25"/>
        <end position="129"/>
    </location>
</feature>
<feature type="domain" description="DUF6817" evidence="2">
    <location>
        <begin position="236"/>
        <end position="318"/>
    </location>
</feature>
<dbReference type="PATRIC" id="fig|571913.6.peg.4801"/>
<dbReference type="RefSeq" id="WP_052595636.1">
    <property type="nucleotide sequence ID" value="NZ_CP011112.1"/>
</dbReference>
<dbReference type="PANTHER" id="PTHR43194">
    <property type="entry name" value="HYDROLASE ALPHA/BETA FOLD FAMILY"/>
    <property type="match status" value="1"/>
</dbReference>
<evidence type="ECO:0000259" key="2">
    <source>
        <dbReference type="Pfam" id="PF20680"/>
    </source>
</evidence>
<proteinExistence type="predicted"/>
<evidence type="ECO:0000259" key="1">
    <source>
        <dbReference type="Pfam" id="PF00561"/>
    </source>
</evidence>
<dbReference type="InterPro" id="IPR049202">
    <property type="entry name" value="DUF6817"/>
</dbReference>
<dbReference type="GO" id="GO:0003824">
    <property type="term" value="F:catalytic activity"/>
    <property type="evidence" value="ECO:0007669"/>
    <property type="project" value="UniProtKB-ARBA"/>
</dbReference>
<dbReference type="KEGG" id="lmoi:VV02_23705"/>
<evidence type="ECO:0000313" key="4">
    <source>
        <dbReference type="Proteomes" id="UP000066480"/>
    </source>
</evidence>
<reference evidence="3 4" key="1">
    <citation type="submission" date="2015-03" db="EMBL/GenBank/DDBJ databases">
        <title>Luteipulveratus halotolerans sp. nov., a novel actinobacterium (Dermacoccaceae) from Sarawak, Malaysia.</title>
        <authorList>
            <person name="Juboi H."/>
            <person name="Basik A."/>
            <person name="Shamsul S.S."/>
            <person name="Arnold P."/>
            <person name="Schmitt E.K."/>
            <person name="Sanglier J.-J."/>
            <person name="Yeo T."/>
        </authorList>
    </citation>
    <scope>NUCLEOTIDE SEQUENCE [LARGE SCALE GENOMIC DNA]</scope>
    <source>
        <strain evidence="3 4">MN07-A0370</strain>
    </source>
</reference>
<dbReference type="Pfam" id="PF00561">
    <property type="entry name" value="Abhydrolase_1"/>
    <property type="match status" value="1"/>
</dbReference>
<dbReference type="AlphaFoldDB" id="A0A0K1JNI3"/>
<keyword evidence="4" id="KW-1185">Reference proteome</keyword>
<dbReference type="STRING" id="571913.VV02_23705"/>
<protein>
    <submittedName>
        <fullName evidence="3">Uncharacterized protein</fullName>
    </submittedName>
</protein>
<dbReference type="InterPro" id="IPR050228">
    <property type="entry name" value="Carboxylesterase_BioH"/>
</dbReference>
<dbReference type="InterPro" id="IPR000073">
    <property type="entry name" value="AB_hydrolase_1"/>
</dbReference>